<proteinExistence type="inferred from homology"/>
<protein>
    <recommendedName>
        <fullName evidence="8">Membrane insertase YidC/Oxa/ALB C-terminal domain-containing protein</fullName>
    </recommendedName>
</protein>
<organism evidence="9 10">
    <name type="scientific">Ogataea philodendri</name>
    <dbReference type="NCBI Taxonomy" id="1378263"/>
    <lineage>
        <taxon>Eukaryota</taxon>
        <taxon>Fungi</taxon>
        <taxon>Dikarya</taxon>
        <taxon>Ascomycota</taxon>
        <taxon>Saccharomycotina</taxon>
        <taxon>Pichiomycetes</taxon>
        <taxon>Pichiales</taxon>
        <taxon>Pichiaceae</taxon>
        <taxon>Ogataea</taxon>
    </lineage>
</organism>
<sequence>MWFAFVENTPVCEWLGKLTVIEDELDVTGLAGFLVEISSPSNDSSNWQSLGVIQREASDSSLSSSLEAMALAFSKPLDFRMSTNLSIYSSFWLNKAGLDPRIPLVDSLVTMVSRMSCFDFGCSLVWTLKRNVQVLALDLGQLGEFDAQVVQVAGSNGLVQDLWQGVDTNVERTSLLELCKLLSEVSIVSLEQSNLSKNLVGERTGHDKRSVSGGTSQVDQSTVSKQNHVLTGLEQVSVNLWLDVDCVNGIGLKPSNVDLNVEVTNVTHNGVLWHDGEVLTSDDVSATGGGNEDLTLWGSLLHGGDLVAGNSSLQSVDRVDLSNDDSSTHTSQSHGTTFTNVTETSNNGNFTSDHDIGGSLDTIDQRLSATVQVVELGLGDGVVDVDGWNLEVALLQHLVQVVDTSGGLLRKSETVLQHIWVLLVDKGGQVSTIVQDQVELLVVLESKQLLLNTPQVLLLGLTLPGENWNTSSSNGSSSVVLGGVDVTRRPGNLSTKSDQGLDQNSSLDSHVLDTRRSGIAGLLVILADVVSCSGTYVHRLHQPAQHAGSVELWSRSTSFLRHELFSVFEEGAQLISAAHAAVGLPWWAFIPLATFAVRTVTTLPLAVYQRKGLQRQNELRPMIGATFPVSKIRLAASAQAAQQNARANPSSIIKTEAEKLSADKIIVLASKERMRRQRQIFKDNGCQSWKFLFLPALQIPLWITLSQSFRVLTGWTDVGAMPLDPTLSTEGLGYLVNLTFSDPYFVLPITLGITALTNAEWNFRTADLMKLTTRGVKNTLRPTAFDSVITLSRMSICFLVVLSTYAPAALSLYWISSNVFSFIQNVLLNKLIPLRYTPYARSSSSPKKRADQSCVEDSRSRVPVTHSDTPETGEDTDTKVVCTVESENLALDSVAQRRYMQFIVI</sequence>
<dbReference type="CDD" id="cd20069">
    <property type="entry name" value="5TM_Oxa1-like"/>
    <property type="match status" value="1"/>
</dbReference>
<dbReference type="GO" id="GO:0032977">
    <property type="term" value="F:membrane insertase activity"/>
    <property type="evidence" value="ECO:0007669"/>
    <property type="project" value="InterPro"/>
</dbReference>
<dbReference type="InterPro" id="IPR001708">
    <property type="entry name" value="YidC/ALB3/OXA1/COX18"/>
</dbReference>
<dbReference type="Proteomes" id="UP000769157">
    <property type="component" value="Unassembled WGS sequence"/>
</dbReference>
<gene>
    <name evidence="9" type="ORF">OGAPHI_002572</name>
</gene>
<dbReference type="GeneID" id="70234539"/>
<evidence type="ECO:0000313" key="10">
    <source>
        <dbReference type="Proteomes" id="UP000769157"/>
    </source>
</evidence>
<evidence type="ECO:0000256" key="6">
    <source>
        <dbReference type="RuleBase" id="RU003945"/>
    </source>
</evidence>
<keyword evidence="10" id="KW-1185">Reference proteome</keyword>
<feature type="region of interest" description="Disordered" evidence="7">
    <location>
        <begin position="839"/>
        <end position="877"/>
    </location>
</feature>
<evidence type="ECO:0000256" key="2">
    <source>
        <dbReference type="ARBA" id="ARBA00009877"/>
    </source>
</evidence>
<evidence type="ECO:0000256" key="4">
    <source>
        <dbReference type="ARBA" id="ARBA00022989"/>
    </source>
</evidence>
<dbReference type="GO" id="GO:0005743">
    <property type="term" value="C:mitochondrial inner membrane"/>
    <property type="evidence" value="ECO:0007669"/>
    <property type="project" value="TreeGrafter"/>
</dbReference>
<keyword evidence="4" id="KW-1133">Transmembrane helix</keyword>
<dbReference type="OrthoDB" id="2148490at2759"/>
<dbReference type="GO" id="GO:0032979">
    <property type="term" value="P:protein insertion into mitochondrial inner membrane from matrix"/>
    <property type="evidence" value="ECO:0007669"/>
    <property type="project" value="TreeGrafter"/>
</dbReference>
<evidence type="ECO:0000256" key="7">
    <source>
        <dbReference type="SAM" id="MobiDB-lite"/>
    </source>
</evidence>
<feature type="compositionally biased region" description="Polar residues" evidence="7">
    <location>
        <begin position="340"/>
        <end position="349"/>
    </location>
</feature>
<dbReference type="RefSeq" id="XP_046063231.1">
    <property type="nucleotide sequence ID" value="XM_046203456.1"/>
</dbReference>
<dbReference type="GO" id="GO:0033617">
    <property type="term" value="P:mitochondrial respiratory chain complex IV assembly"/>
    <property type="evidence" value="ECO:0007669"/>
    <property type="project" value="TreeGrafter"/>
</dbReference>
<comment type="similarity">
    <text evidence="2 6">Belongs to the OXA1/ALB3/YidC family.</text>
</comment>
<evidence type="ECO:0000313" key="9">
    <source>
        <dbReference type="EMBL" id="KAH3668817.1"/>
    </source>
</evidence>
<evidence type="ECO:0000256" key="3">
    <source>
        <dbReference type="ARBA" id="ARBA00022692"/>
    </source>
</evidence>
<dbReference type="PANTHER" id="PTHR12428:SF65">
    <property type="entry name" value="CYTOCHROME C OXIDASE ASSEMBLY PROTEIN COX18, MITOCHONDRIAL"/>
    <property type="match status" value="1"/>
</dbReference>
<dbReference type="AntiFam" id="ANF00237">
    <property type="entry name" value="Shadow ORF (opposite ahcY)"/>
</dbReference>
<dbReference type="PANTHER" id="PTHR12428">
    <property type="entry name" value="OXA1"/>
    <property type="match status" value="1"/>
</dbReference>
<name>A0A9P8PCL3_9ASCO</name>
<accession>A0A9P8PCL3</accession>
<dbReference type="Pfam" id="PF02096">
    <property type="entry name" value="60KD_IMP"/>
    <property type="match status" value="1"/>
</dbReference>
<reference evidence="9" key="1">
    <citation type="journal article" date="2021" name="Open Biol.">
        <title>Shared evolutionary footprints suggest mitochondrial oxidative damage underlies multiple complex I losses in fungi.</title>
        <authorList>
            <person name="Schikora-Tamarit M.A."/>
            <person name="Marcet-Houben M."/>
            <person name="Nosek J."/>
            <person name="Gabaldon T."/>
        </authorList>
    </citation>
    <scope>NUCLEOTIDE SEQUENCE</scope>
    <source>
        <strain evidence="9">CBS6075</strain>
    </source>
</reference>
<comment type="subcellular location">
    <subcellularLocation>
        <location evidence="1 6">Membrane</location>
        <topology evidence="1 6">Multi-pass membrane protein</topology>
    </subcellularLocation>
</comment>
<feature type="domain" description="Membrane insertase YidC/Oxa/ALB C-terminal" evidence="8">
    <location>
        <begin position="673"/>
        <end position="830"/>
    </location>
</feature>
<dbReference type="InterPro" id="IPR028055">
    <property type="entry name" value="YidC/Oxa/ALB_C"/>
</dbReference>
<keyword evidence="5" id="KW-0472">Membrane</keyword>
<evidence type="ECO:0000256" key="5">
    <source>
        <dbReference type="ARBA" id="ARBA00023136"/>
    </source>
</evidence>
<dbReference type="EMBL" id="JAEUBE010000158">
    <property type="protein sequence ID" value="KAH3668817.1"/>
    <property type="molecule type" value="Genomic_DNA"/>
</dbReference>
<feature type="region of interest" description="Disordered" evidence="7">
    <location>
        <begin position="199"/>
        <end position="223"/>
    </location>
</feature>
<comment type="caution">
    <text evidence="9">The sequence shown here is derived from an EMBL/GenBank/DDBJ whole genome shotgun (WGS) entry which is preliminary data.</text>
</comment>
<feature type="compositionally biased region" description="Low complexity" evidence="7">
    <location>
        <begin position="324"/>
        <end position="339"/>
    </location>
</feature>
<evidence type="ECO:0000256" key="1">
    <source>
        <dbReference type="ARBA" id="ARBA00004141"/>
    </source>
</evidence>
<reference evidence="9" key="2">
    <citation type="submission" date="2021-01" db="EMBL/GenBank/DDBJ databases">
        <authorList>
            <person name="Schikora-Tamarit M.A."/>
        </authorList>
    </citation>
    <scope>NUCLEOTIDE SEQUENCE</scope>
    <source>
        <strain evidence="9">CBS6075</strain>
    </source>
</reference>
<feature type="region of interest" description="Disordered" evidence="7">
    <location>
        <begin position="320"/>
        <end position="349"/>
    </location>
</feature>
<feature type="compositionally biased region" description="Basic and acidic residues" evidence="7">
    <location>
        <begin position="848"/>
        <end position="860"/>
    </location>
</feature>
<feature type="compositionally biased region" description="Polar residues" evidence="7">
    <location>
        <begin position="212"/>
        <end position="223"/>
    </location>
</feature>
<keyword evidence="3 6" id="KW-0812">Transmembrane</keyword>
<dbReference type="AlphaFoldDB" id="A0A9P8PCL3"/>
<evidence type="ECO:0000259" key="8">
    <source>
        <dbReference type="Pfam" id="PF02096"/>
    </source>
</evidence>